<dbReference type="InterPro" id="IPR036249">
    <property type="entry name" value="Thioredoxin-like_sf"/>
</dbReference>
<feature type="domain" description="Thioredoxin-like fold" evidence="3">
    <location>
        <begin position="84"/>
        <end position="179"/>
    </location>
</feature>
<dbReference type="SFLD" id="SFLDS00019">
    <property type="entry name" value="Glutathione_Transferase_(cytos"/>
    <property type="match status" value="1"/>
</dbReference>
<dbReference type="GO" id="GO:0005737">
    <property type="term" value="C:cytoplasm"/>
    <property type="evidence" value="ECO:0007669"/>
    <property type="project" value="TreeGrafter"/>
</dbReference>
<evidence type="ECO:0000313" key="4">
    <source>
        <dbReference type="EMBL" id="LAB68542.1"/>
    </source>
</evidence>
<protein>
    <submittedName>
        <fullName evidence="4">Failed axon connections homolog</fullName>
    </submittedName>
</protein>
<dbReference type="SUPFAM" id="SSF47616">
    <property type="entry name" value="GST C-terminal domain-like"/>
    <property type="match status" value="1"/>
</dbReference>
<dbReference type="InterPro" id="IPR033468">
    <property type="entry name" value="Metaxin_GST"/>
</dbReference>
<evidence type="ECO:0000313" key="5">
    <source>
        <dbReference type="EMBL" id="LAC21731.1"/>
    </source>
</evidence>
<dbReference type="Pfam" id="PF17172">
    <property type="entry name" value="GST_N_4"/>
    <property type="match status" value="1"/>
</dbReference>
<dbReference type="PANTHER" id="PTHR12289:SF41">
    <property type="entry name" value="FAILED AXON CONNECTIONS-RELATED"/>
    <property type="match status" value="1"/>
</dbReference>
<dbReference type="SUPFAM" id="SSF52833">
    <property type="entry name" value="Thioredoxin-like"/>
    <property type="match status" value="1"/>
</dbReference>
<dbReference type="InterPro" id="IPR040079">
    <property type="entry name" value="Glutathione_S-Trfase"/>
</dbReference>
<dbReference type="AlphaFoldDB" id="A0A2P2I3E1"/>
<reference evidence="5" key="1">
    <citation type="submission" date="2017-11" db="EMBL/GenBank/DDBJ databases">
        <title>The sensing device of the deep-sea amphipod.</title>
        <authorList>
            <person name="Kobayashi H."/>
            <person name="Nagahama T."/>
            <person name="Arai W."/>
            <person name="Sasagawa Y."/>
            <person name="Umeda M."/>
            <person name="Hayashi T."/>
            <person name="Nikaido I."/>
            <person name="Watanabe H."/>
            <person name="Oguri K."/>
            <person name="Kitazato H."/>
            <person name="Fujioka K."/>
            <person name="Kido Y."/>
            <person name="Takami H."/>
        </authorList>
    </citation>
    <scope>NUCLEOTIDE SEQUENCE</scope>
    <source>
        <tissue evidence="5">Whole body</tissue>
    </source>
</reference>
<dbReference type="InterPro" id="IPR026928">
    <property type="entry name" value="FAX/IsoI-like"/>
</dbReference>
<dbReference type="Pfam" id="PF17171">
    <property type="entry name" value="GST_C_6"/>
    <property type="match status" value="1"/>
</dbReference>
<dbReference type="CDD" id="cd03193">
    <property type="entry name" value="GST_C_Metaxin"/>
    <property type="match status" value="1"/>
</dbReference>
<dbReference type="SFLD" id="SFLDG01200">
    <property type="entry name" value="SUF1.1"/>
    <property type="match status" value="1"/>
</dbReference>
<dbReference type="EMBL" id="IACT01002454">
    <property type="protein sequence ID" value="LAC21731.1"/>
    <property type="molecule type" value="mRNA"/>
</dbReference>
<evidence type="ECO:0000259" key="3">
    <source>
        <dbReference type="Pfam" id="PF17172"/>
    </source>
</evidence>
<accession>A0A2P2I3E1</accession>
<proteinExistence type="evidence at transcript level"/>
<evidence type="ECO:0000256" key="1">
    <source>
        <dbReference type="ARBA" id="ARBA00006475"/>
    </source>
</evidence>
<dbReference type="SFLD" id="SFLDG01180">
    <property type="entry name" value="SUF1"/>
    <property type="match status" value="1"/>
</dbReference>
<name>A0A2P2I3E1_9CRUS</name>
<reference evidence="4" key="2">
    <citation type="journal article" date="2018" name="Biosci. Biotechnol. Biochem.">
        <title>Polysaccharide hydrolase of the hadal zone amphipods Hirondellea gigas.</title>
        <authorList>
            <person name="Kobayashi H."/>
            <person name="Nagahama T."/>
            <person name="Arai W."/>
            <person name="Sasagawa Y."/>
            <person name="Umeda M."/>
            <person name="Hayashi T."/>
            <person name="Nikaido I."/>
            <person name="Watanabe H."/>
            <person name="Oguri K."/>
            <person name="Kitazato H."/>
            <person name="Fujioka K."/>
            <person name="Kido Y."/>
            <person name="Takami H."/>
        </authorList>
    </citation>
    <scope>NUCLEOTIDE SEQUENCE</scope>
    <source>
        <tissue evidence="4">Whole body</tissue>
    </source>
</reference>
<comment type="similarity">
    <text evidence="1">Belongs to the FAX family.</text>
</comment>
<feature type="domain" description="Metaxin glutathione S-transferase" evidence="2">
    <location>
        <begin position="225"/>
        <end position="287"/>
    </location>
</feature>
<dbReference type="EMBL" id="IACF01002907">
    <property type="protein sequence ID" value="LAB68542.1"/>
    <property type="molecule type" value="mRNA"/>
</dbReference>
<evidence type="ECO:0000259" key="2">
    <source>
        <dbReference type="Pfam" id="PF17171"/>
    </source>
</evidence>
<organism evidence="4">
    <name type="scientific">Hirondellea gigas</name>
    <dbReference type="NCBI Taxonomy" id="1518452"/>
    <lineage>
        <taxon>Eukaryota</taxon>
        <taxon>Metazoa</taxon>
        <taxon>Ecdysozoa</taxon>
        <taxon>Arthropoda</taxon>
        <taxon>Crustacea</taxon>
        <taxon>Multicrustacea</taxon>
        <taxon>Malacostraca</taxon>
        <taxon>Eumalacostraca</taxon>
        <taxon>Peracarida</taxon>
        <taxon>Amphipoda</taxon>
        <taxon>Amphilochidea</taxon>
        <taxon>Lysianassida</taxon>
        <taxon>Lysianassidira</taxon>
        <taxon>Lysianassoidea</taxon>
        <taxon>Lysianassidae</taxon>
        <taxon>Hirondellea</taxon>
    </lineage>
</organism>
<dbReference type="InterPro" id="IPR050931">
    <property type="entry name" value="Mito_Protein_Transport_Metaxin"/>
</dbReference>
<dbReference type="Gene3D" id="1.20.1050.10">
    <property type="match status" value="1"/>
</dbReference>
<sequence length="306" mass="35534">MACAWQTYGGPWVGRCSTKATGRLFRFMMEHKKITITVAVIAGGFKIWQVMNVRKLRAKWDNIGRDVVVLHTIKPGNTVPSITPFALKLETFFRLMDIKYEYDYAMPMGPKNKVPWITLNGTDYTDSELIVEKLQTHFRKYPDADVPAQDRAVGQAMRVMVEEHLYWGLVSWRYLEDDMKALQKAFDMPFIMMVMFKMGTKYLKKMLYIQGLGRHSISELHSLLKADVAALSNYLGDKEFMYGSEPHVVDCAVFGMLAQILYTCPDSVYIAWMQGEYSNLSAYTERMRLRLWPDWEQRVKKPMLIL</sequence>
<dbReference type="InterPro" id="IPR036282">
    <property type="entry name" value="Glutathione-S-Trfase_C_sf"/>
</dbReference>
<dbReference type="InterPro" id="IPR012336">
    <property type="entry name" value="Thioredoxin-like_fold"/>
</dbReference>
<dbReference type="PANTHER" id="PTHR12289">
    <property type="entry name" value="METAXIN RELATED"/>
    <property type="match status" value="1"/>
</dbReference>